<proteinExistence type="predicted"/>
<protein>
    <submittedName>
        <fullName evidence="2">Uncharacterized protein</fullName>
    </submittedName>
</protein>
<accession>A0ABN9UFJ3</accession>
<organism evidence="2 3">
    <name type="scientific">Prorocentrum cordatum</name>
    <dbReference type="NCBI Taxonomy" id="2364126"/>
    <lineage>
        <taxon>Eukaryota</taxon>
        <taxon>Sar</taxon>
        <taxon>Alveolata</taxon>
        <taxon>Dinophyceae</taxon>
        <taxon>Prorocentrales</taxon>
        <taxon>Prorocentraceae</taxon>
        <taxon>Prorocentrum</taxon>
    </lineage>
</organism>
<dbReference type="Proteomes" id="UP001189429">
    <property type="component" value="Unassembled WGS sequence"/>
</dbReference>
<comment type="caution">
    <text evidence="2">The sequence shown here is derived from an EMBL/GenBank/DDBJ whole genome shotgun (WGS) entry which is preliminary data.</text>
</comment>
<sequence>MGIGSAKRISTRALPIMELEGGTTATTHPAAANRWLRHSAAEEVGAVVPLEEADTFAQTIPQLQNSLTHDIGTSDAFLPTLADYQRARRSAKPSAASLDGTPGALLRQFAPDFSKMFYPVVVKACLRIEEPLQWRGGNDWNIWKMRANPSKSLQELATTLHRSAMFFMLHAISAFYRAARELVMQVGTKDVDLHLILSAAGPQAGAIEDGLYPCAMLAAATFSAAEARTLLQQAAHELSPDTSPADQALFDDPPEESIQDQPLYADRHCKYRLLGLRMGCLARRREATRAAAHKRGQVRRASRGQVRRIAYVDGLTRGDEKGPGLEVKLDVYCHRVTPELWFQQPGVRVNCDRCDRWWPQSGGMMAGAPGGSQFAQSQFLCNECAAISEQ</sequence>
<evidence type="ECO:0000313" key="2">
    <source>
        <dbReference type="EMBL" id="CAK0858257.1"/>
    </source>
</evidence>
<feature type="region of interest" description="Disordered" evidence="1">
    <location>
        <begin position="236"/>
        <end position="258"/>
    </location>
</feature>
<dbReference type="EMBL" id="CAUYUJ010015804">
    <property type="protein sequence ID" value="CAK0858257.1"/>
    <property type="molecule type" value="Genomic_DNA"/>
</dbReference>
<evidence type="ECO:0000313" key="3">
    <source>
        <dbReference type="Proteomes" id="UP001189429"/>
    </source>
</evidence>
<evidence type="ECO:0000256" key="1">
    <source>
        <dbReference type="SAM" id="MobiDB-lite"/>
    </source>
</evidence>
<gene>
    <name evidence="2" type="ORF">PCOR1329_LOCUS48102</name>
</gene>
<name>A0ABN9UFJ3_9DINO</name>
<keyword evidence="3" id="KW-1185">Reference proteome</keyword>
<reference evidence="2" key="1">
    <citation type="submission" date="2023-10" db="EMBL/GenBank/DDBJ databases">
        <authorList>
            <person name="Chen Y."/>
            <person name="Shah S."/>
            <person name="Dougan E. K."/>
            <person name="Thang M."/>
            <person name="Chan C."/>
        </authorList>
    </citation>
    <scope>NUCLEOTIDE SEQUENCE [LARGE SCALE GENOMIC DNA]</scope>
</reference>